<gene>
    <name evidence="5" type="primary">ULP1B</name>
    <name evidence="5" type="ORF">KSP39_PZI017724</name>
</gene>
<evidence type="ECO:0000259" key="4">
    <source>
        <dbReference type="Pfam" id="PF02902"/>
    </source>
</evidence>
<evidence type="ECO:0000256" key="3">
    <source>
        <dbReference type="ARBA" id="ARBA00022801"/>
    </source>
</evidence>
<comment type="similarity">
    <text evidence="1">Belongs to the peptidase C48 family.</text>
</comment>
<proteinExistence type="inferred from homology"/>
<protein>
    <submittedName>
        <fullName evidence="5">Ubiquitin-like-specific protease 1B</fullName>
    </submittedName>
</protein>
<comment type="caution">
    <text evidence="5">The sequence shown here is derived from an EMBL/GenBank/DDBJ whole genome shotgun (WGS) entry which is preliminary data.</text>
</comment>
<feature type="domain" description="Ubiquitin-like protease family profile" evidence="4">
    <location>
        <begin position="3"/>
        <end position="64"/>
    </location>
</feature>
<keyword evidence="2 5" id="KW-0645">Protease</keyword>
<dbReference type="Proteomes" id="UP001418222">
    <property type="component" value="Unassembled WGS sequence"/>
</dbReference>
<keyword evidence="6" id="KW-1185">Reference proteome</keyword>
<evidence type="ECO:0000313" key="6">
    <source>
        <dbReference type="Proteomes" id="UP001418222"/>
    </source>
</evidence>
<dbReference type="InterPro" id="IPR038765">
    <property type="entry name" value="Papain-like_cys_pep_sf"/>
</dbReference>
<dbReference type="Pfam" id="PF02902">
    <property type="entry name" value="Peptidase_C48"/>
    <property type="match status" value="1"/>
</dbReference>
<evidence type="ECO:0000256" key="2">
    <source>
        <dbReference type="ARBA" id="ARBA00022670"/>
    </source>
</evidence>
<dbReference type="GO" id="GO:0008234">
    <property type="term" value="F:cysteine-type peptidase activity"/>
    <property type="evidence" value="ECO:0007669"/>
    <property type="project" value="InterPro"/>
</dbReference>
<dbReference type="EMBL" id="JBBWWQ010000015">
    <property type="protein sequence ID" value="KAK8928459.1"/>
    <property type="molecule type" value="Genomic_DNA"/>
</dbReference>
<dbReference type="Gene3D" id="3.40.395.10">
    <property type="entry name" value="Adenoviral Proteinase, Chain A"/>
    <property type="match status" value="1"/>
</dbReference>
<organism evidence="5 6">
    <name type="scientific">Platanthera zijinensis</name>
    <dbReference type="NCBI Taxonomy" id="2320716"/>
    <lineage>
        <taxon>Eukaryota</taxon>
        <taxon>Viridiplantae</taxon>
        <taxon>Streptophyta</taxon>
        <taxon>Embryophyta</taxon>
        <taxon>Tracheophyta</taxon>
        <taxon>Spermatophyta</taxon>
        <taxon>Magnoliopsida</taxon>
        <taxon>Liliopsida</taxon>
        <taxon>Asparagales</taxon>
        <taxon>Orchidaceae</taxon>
        <taxon>Orchidoideae</taxon>
        <taxon>Orchideae</taxon>
        <taxon>Orchidinae</taxon>
        <taxon>Platanthera</taxon>
    </lineage>
</organism>
<evidence type="ECO:0000313" key="5">
    <source>
        <dbReference type="EMBL" id="KAK8928459.1"/>
    </source>
</evidence>
<accession>A0AAP0B4U8</accession>
<sequence>MDWKIIPVNGIPKQSNGYDCGVFVLKYMETVLSPTEVSWAIRMGWQSDMPRFRAEITADILRIFHYLVLENIDYLET</sequence>
<evidence type="ECO:0000256" key="1">
    <source>
        <dbReference type="ARBA" id="ARBA00005234"/>
    </source>
</evidence>
<dbReference type="GO" id="GO:0006508">
    <property type="term" value="P:proteolysis"/>
    <property type="evidence" value="ECO:0007669"/>
    <property type="project" value="UniProtKB-KW"/>
</dbReference>
<dbReference type="AlphaFoldDB" id="A0AAP0B4U8"/>
<reference evidence="5 6" key="1">
    <citation type="journal article" date="2022" name="Nat. Plants">
        <title>Genomes of leafy and leafless Platanthera orchids illuminate the evolution of mycoheterotrophy.</title>
        <authorList>
            <person name="Li M.H."/>
            <person name="Liu K.W."/>
            <person name="Li Z."/>
            <person name="Lu H.C."/>
            <person name="Ye Q.L."/>
            <person name="Zhang D."/>
            <person name="Wang J.Y."/>
            <person name="Li Y.F."/>
            <person name="Zhong Z.M."/>
            <person name="Liu X."/>
            <person name="Yu X."/>
            <person name="Liu D.K."/>
            <person name="Tu X.D."/>
            <person name="Liu B."/>
            <person name="Hao Y."/>
            <person name="Liao X.Y."/>
            <person name="Jiang Y.T."/>
            <person name="Sun W.H."/>
            <person name="Chen J."/>
            <person name="Chen Y.Q."/>
            <person name="Ai Y."/>
            <person name="Zhai J.W."/>
            <person name="Wu S.S."/>
            <person name="Zhou Z."/>
            <person name="Hsiao Y.Y."/>
            <person name="Wu W.L."/>
            <person name="Chen Y.Y."/>
            <person name="Lin Y.F."/>
            <person name="Hsu J.L."/>
            <person name="Li C.Y."/>
            <person name="Wang Z.W."/>
            <person name="Zhao X."/>
            <person name="Zhong W.Y."/>
            <person name="Ma X.K."/>
            <person name="Ma L."/>
            <person name="Huang J."/>
            <person name="Chen G.Z."/>
            <person name="Huang M.Z."/>
            <person name="Huang L."/>
            <person name="Peng D.H."/>
            <person name="Luo Y.B."/>
            <person name="Zou S.Q."/>
            <person name="Chen S.P."/>
            <person name="Lan S."/>
            <person name="Tsai W.C."/>
            <person name="Van de Peer Y."/>
            <person name="Liu Z.J."/>
        </authorList>
    </citation>
    <scope>NUCLEOTIDE SEQUENCE [LARGE SCALE GENOMIC DNA]</scope>
    <source>
        <strain evidence="5">Lor287</strain>
    </source>
</reference>
<keyword evidence="3" id="KW-0378">Hydrolase</keyword>
<dbReference type="InterPro" id="IPR003653">
    <property type="entry name" value="Peptidase_C48_C"/>
</dbReference>
<dbReference type="SUPFAM" id="SSF54001">
    <property type="entry name" value="Cysteine proteinases"/>
    <property type="match status" value="1"/>
</dbReference>
<name>A0AAP0B4U8_9ASPA</name>